<evidence type="ECO:0000313" key="3">
    <source>
        <dbReference type="EMBL" id="UTI66767.1"/>
    </source>
</evidence>
<dbReference type="SUPFAM" id="SSF56349">
    <property type="entry name" value="DNA breaking-rejoining enzymes"/>
    <property type="match status" value="1"/>
</dbReference>
<accession>A0ABY5E0T4</accession>
<feature type="coiled-coil region" evidence="2">
    <location>
        <begin position="12"/>
        <end position="39"/>
    </location>
</feature>
<keyword evidence="4" id="KW-1185">Reference proteome</keyword>
<organism evidence="3 4">
    <name type="scientific">Paraconexibacter antarcticus</name>
    <dbReference type="NCBI Taxonomy" id="2949664"/>
    <lineage>
        <taxon>Bacteria</taxon>
        <taxon>Bacillati</taxon>
        <taxon>Actinomycetota</taxon>
        <taxon>Thermoleophilia</taxon>
        <taxon>Solirubrobacterales</taxon>
        <taxon>Paraconexibacteraceae</taxon>
        <taxon>Paraconexibacter</taxon>
    </lineage>
</organism>
<sequence length="115" mass="13415">MRCTGSRFAVREKTLLSQVANADGELDRLKNRKRSRERSRTVDLKPAVHADLVAWREMCGMPADSQLVFPHETQGGLWREEHYRTWRRRIYVVSAENVGLATPRPYDLRHTGHRC</sequence>
<evidence type="ECO:0000256" key="2">
    <source>
        <dbReference type="SAM" id="Coils"/>
    </source>
</evidence>
<keyword evidence="1" id="KW-0233">DNA recombination</keyword>
<gene>
    <name evidence="3" type="ORF">NBH00_11290</name>
</gene>
<dbReference type="InterPro" id="IPR013762">
    <property type="entry name" value="Integrase-like_cat_sf"/>
</dbReference>
<keyword evidence="2" id="KW-0175">Coiled coil</keyword>
<reference evidence="3 4" key="1">
    <citation type="submission" date="2022-06" db="EMBL/GenBank/DDBJ databases">
        <title>Paraconexibacter antarcticus.</title>
        <authorList>
            <person name="Kim C.S."/>
        </authorList>
    </citation>
    <scope>NUCLEOTIDE SEQUENCE [LARGE SCALE GENOMIC DNA]</scope>
    <source>
        <strain evidence="3 4">02-257</strain>
    </source>
</reference>
<dbReference type="RefSeq" id="WP_254573430.1">
    <property type="nucleotide sequence ID" value="NZ_CP098502.1"/>
</dbReference>
<evidence type="ECO:0000313" key="4">
    <source>
        <dbReference type="Proteomes" id="UP001056035"/>
    </source>
</evidence>
<dbReference type="InterPro" id="IPR011010">
    <property type="entry name" value="DNA_brk_join_enz"/>
</dbReference>
<dbReference type="Gene3D" id="1.10.443.10">
    <property type="entry name" value="Intergrase catalytic core"/>
    <property type="match status" value="1"/>
</dbReference>
<name>A0ABY5E0T4_9ACTN</name>
<protein>
    <recommendedName>
        <fullName evidence="5">Phage integrase family protein</fullName>
    </recommendedName>
</protein>
<dbReference type="Proteomes" id="UP001056035">
    <property type="component" value="Chromosome"/>
</dbReference>
<evidence type="ECO:0000256" key="1">
    <source>
        <dbReference type="ARBA" id="ARBA00023172"/>
    </source>
</evidence>
<evidence type="ECO:0008006" key="5">
    <source>
        <dbReference type="Google" id="ProtNLM"/>
    </source>
</evidence>
<dbReference type="EMBL" id="CP098502">
    <property type="protein sequence ID" value="UTI66767.1"/>
    <property type="molecule type" value="Genomic_DNA"/>
</dbReference>
<proteinExistence type="predicted"/>